<comment type="caution">
    <text evidence="4">The sequence shown here is derived from an EMBL/GenBank/DDBJ whole genome shotgun (WGS) entry which is preliminary data.</text>
</comment>
<comment type="catalytic activity">
    <reaction evidence="1">
        <text>AMP + H2O = D-ribose 5-phosphate + adenine</text>
        <dbReference type="Rhea" id="RHEA:20129"/>
        <dbReference type="ChEBI" id="CHEBI:15377"/>
        <dbReference type="ChEBI" id="CHEBI:16708"/>
        <dbReference type="ChEBI" id="CHEBI:78346"/>
        <dbReference type="ChEBI" id="CHEBI:456215"/>
        <dbReference type="EC" id="3.2.2.4"/>
    </reaction>
</comment>
<evidence type="ECO:0000256" key="2">
    <source>
        <dbReference type="ARBA" id="ARBA00006763"/>
    </source>
</evidence>
<dbReference type="SUPFAM" id="SSF102405">
    <property type="entry name" value="MCP/YpsA-like"/>
    <property type="match status" value="1"/>
</dbReference>
<protein>
    <recommendedName>
        <fullName evidence="3">Cytokinin riboside 5'-monophosphate phosphoribohydrolase</fullName>
        <ecNumber evidence="3">3.2.2.n1</ecNumber>
    </recommendedName>
</protein>
<accession>A0A109BNI3</accession>
<dbReference type="GO" id="GO:0005829">
    <property type="term" value="C:cytosol"/>
    <property type="evidence" value="ECO:0007669"/>
    <property type="project" value="TreeGrafter"/>
</dbReference>
<dbReference type="RefSeq" id="WP_068459148.1">
    <property type="nucleotide sequence ID" value="NZ_LMTR01000015.1"/>
</dbReference>
<dbReference type="Pfam" id="PF03641">
    <property type="entry name" value="Lysine_decarbox"/>
    <property type="match status" value="1"/>
</dbReference>
<dbReference type="GO" id="GO:0008714">
    <property type="term" value="F:AMP nucleosidase activity"/>
    <property type="evidence" value="ECO:0007669"/>
    <property type="project" value="UniProtKB-EC"/>
</dbReference>
<evidence type="ECO:0000256" key="3">
    <source>
        <dbReference type="RuleBase" id="RU363015"/>
    </source>
</evidence>
<organism evidence="4 5">
    <name type="scientific">Hyphomicrobium sulfonivorans</name>
    <dbReference type="NCBI Taxonomy" id="121290"/>
    <lineage>
        <taxon>Bacteria</taxon>
        <taxon>Pseudomonadati</taxon>
        <taxon>Pseudomonadota</taxon>
        <taxon>Alphaproteobacteria</taxon>
        <taxon>Hyphomicrobiales</taxon>
        <taxon>Hyphomicrobiaceae</taxon>
        <taxon>Hyphomicrobium</taxon>
    </lineage>
</organism>
<proteinExistence type="inferred from homology"/>
<evidence type="ECO:0000313" key="5">
    <source>
        <dbReference type="Proteomes" id="UP000059074"/>
    </source>
</evidence>
<keyword evidence="5" id="KW-1185">Reference proteome</keyword>
<dbReference type="PATRIC" id="fig|121290.4.peg.3021"/>
<dbReference type="AlphaFoldDB" id="A0A109BNI3"/>
<gene>
    <name evidence="4" type="ORF">APY04_0365</name>
</gene>
<dbReference type="NCBIfam" id="TIGR00730">
    <property type="entry name" value="Rossman fold protein, TIGR00730 family"/>
    <property type="match status" value="1"/>
</dbReference>
<comment type="similarity">
    <text evidence="2 3">Belongs to the LOG family.</text>
</comment>
<dbReference type="STRING" id="121290.APY04_0365"/>
<dbReference type="OrthoDB" id="9801098at2"/>
<keyword evidence="3" id="KW-0378">Hydrolase</keyword>
<keyword evidence="3" id="KW-0203">Cytokinin biosynthesis</keyword>
<dbReference type="Proteomes" id="UP000059074">
    <property type="component" value="Unassembled WGS sequence"/>
</dbReference>
<evidence type="ECO:0000313" key="4">
    <source>
        <dbReference type="EMBL" id="KWT72082.1"/>
    </source>
</evidence>
<dbReference type="PANTHER" id="PTHR31223">
    <property type="entry name" value="LOG FAMILY PROTEIN YJL055W"/>
    <property type="match status" value="1"/>
</dbReference>
<dbReference type="GO" id="GO:0009691">
    <property type="term" value="P:cytokinin biosynthetic process"/>
    <property type="evidence" value="ECO:0007669"/>
    <property type="project" value="UniProtKB-UniRule"/>
</dbReference>
<dbReference type="EMBL" id="LMTR01000015">
    <property type="protein sequence ID" value="KWT72082.1"/>
    <property type="molecule type" value="Genomic_DNA"/>
</dbReference>
<evidence type="ECO:0000256" key="1">
    <source>
        <dbReference type="ARBA" id="ARBA00000274"/>
    </source>
</evidence>
<dbReference type="EC" id="3.2.2.n1" evidence="3"/>
<reference evidence="4 5" key="1">
    <citation type="submission" date="2015-10" db="EMBL/GenBank/DDBJ databases">
        <title>Transcriptomic analysis of a linuron degrading triple-species bacterial consortium.</title>
        <authorList>
            <person name="Albers P."/>
        </authorList>
    </citation>
    <scope>NUCLEOTIDE SEQUENCE [LARGE SCALE GENOMIC DNA]</scope>
    <source>
        <strain evidence="4 5">WDL6</strain>
    </source>
</reference>
<dbReference type="PANTHER" id="PTHR31223:SF70">
    <property type="entry name" value="LOG FAMILY PROTEIN YJL055W"/>
    <property type="match status" value="1"/>
</dbReference>
<dbReference type="InterPro" id="IPR005269">
    <property type="entry name" value="LOG"/>
</dbReference>
<name>A0A109BNI3_HYPSL</name>
<dbReference type="Gene3D" id="3.40.50.450">
    <property type="match status" value="1"/>
</dbReference>
<dbReference type="InterPro" id="IPR031100">
    <property type="entry name" value="LOG_fam"/>
</dbReference>
<sequence>MSTKNINGNNELAATPRNVCVYCGSGPGINPAYVEAARTLGSALAANGIGLVYGGGSLGLMGEVAATTLKHGGRVTGIIPGFLIEREAMMDDVDELIVTDNMHQRKQLMFDHSDAFVALPGGIGTLEELVEQLTWAQLGQHKKPIIVANIAGFWTPFLNLLSHMKSDAFIRAGLDVRFTVVGEASQIVPAVLGAWAPQREATDEAILAKF</sequence>